<evidence type="ECO:0000313" key="5">
    <source>
        <dbReference type="Proteomes" id="UP000198508"/>
    </source>
</evidence>
<feature type="transmembrane region" description="Helical" evidence="2">
    <location>
        <begin position="143"/>
        <end position="167"/>
    </location>
</feature>
<feature type="transmembrane region" description="Helical" evidence="2">
    <location>
        <begin position="220"/>
        <end position="241"/>
    </location>
</feature>
<dbReference type="GO" id="GO:0080120">
    <property type="term" value="P:CAAX-box protein maturation"/>
    <property type="evidence" value="ECO:0007669"/>
    <property type="project" value="UniProtKB-ARBA"/>
</dbReference>
<feature type="compositionally biased region" description="Basic and acidic residues" evidence="1">
    <location>
        <begin position="1"/>
        <end position="13"/>
    </location>
</feature>
<feature type="domain" description="CAAX prenyl protease 2/Lysostaphin resistance protein A-like" evidence="3">
    <location>
        <begin position="226"/>
        <end position="312"/>
    </location>
</feature>
<dbReference type="PANTHER" id="PTHR36435:SF1">
    <property type="entry name" value="CAAX AMINO TERMINAL PROTEASE FAMILY PROTEIN"/>
    <property type="match status" value="1"/>
</dbReference>
<gene>
    <name evidence="4" type="ORF">SAMN05216313_10171</name>
</gene>
<feature type="region of interest" description="Disordered" evidence="1">
    <location>
        <begin position="1"/>
        <end position="36"/>
    </location>
</feature>
<feature type="transmembrane region" description="Helical" evidence="2">
    <location>
        <begin position="179"/>
        <end position="200"/>
    </location>
</feature>
<evidence type="ECO:0000256" key="1">
    <source>
        <dbReference type="SAM" id="MobiDB-lite"/>
    </source>
</evidence>
<keyword evidence="2" id="KW-0812">Transmembrane</keyword>
<proteinExistence type="predicted"/>
<feature type="transmembrane region" description="Helical" evidence="2">
    <location>
        <begin position="278"/>
        <end position="294"/>
    </location>
</feature>
<keyword evidence="2" id="KW-1133">Transmembrane helix</keyword>
<name>A0A1I0AKP3_9FIRM</name>
<feature type="transmembrane region" description="Helical" evidence="2">
    <location>
        <begin position="397"/>
        <end position="419"/>
    </location>
</feature>
<dbReference type="GO" id="GO:0006508">
    <property type="term" value="P:proteolysis"/>
    <property type="evidence" value="ECO:0007669"/>
    <property type="project" value="UniProtKB-KW"/>
</dbReference>
<feature type="transmembrane region" description="Helical" evidence="2">
    <location>
        <begin position="103"/>
        <end position="131"/>
    </location>
</feature>
<keyword evidence="2" id="KW-0472">Membrane</keyword>
<dbReference type="PANTHER" id="PTHR36435">
    <property type="entry name" value="SLR1288 PROTEIN"/>
    <property type="match status" value="1"/>
</dbReference>
<evidence type="ECO:0000313" key="4">
    <source>
        <dbReference type="EMBL" id="SES94423.1"/>
    </source>
</evidence>
<keyword evidence="5" id="KW-1185">Reference proteome</keyword>
<dbReference type="EMBL" id="FOIM01000001">
    <property type="protein sequence ID" value="SES94423.1"/>
    <property type="molecule type" value="Genomic_DNA"/>
</dbReference>
<evidence type="ECO:0000259" key="3">
    <source>
        <dbReference type="Pfam" id="PF02517"/>
    </source>
</evidence>
<keyword evidence="4" id="KW-0378">Hydrolase</keyword>
<accession>A0A1I0AKP3</accession>
<dbReference type="AlphaFoldDB" id="A0A1I0AKP3"/>
<feature type="transmembrane region" description="Helical" evidence="2">
    <location>
        <begin position="253"/>
        <end position="272"/>
    </location>
</feature>
<dbReference type="InterPro" id="IPR003675">
    <property type="entry name" value="Rce1/LyrA-like_dom"/>
</dbReference>
<keyword evidence="4" id="KW-0645">Protease</keyword>
<dbReference type="RefSeq" id="WP_242956222.1">
    <property type="nucleotide sequence ID" value="NZ_FOIM01000001.1"/>
</dbReference>
<feature type="transmembrane region" description="Helical" evidence="2">
    <location>
        <begin position="301"/>
        <end position="318"/>
    </location>
</feature>
<dbReference type="Pfam" id="PF02517">
    <property type="entry name" value="Rce1-like"/>
    <property type="match status" value="1"/>
</dbReference>
<protein>
    <submittedName>
        <fullName evidence="4">Membrane protease YdiL, CAAX protease family</fullName>
    </submittedName>
</protein>
<sequence>MDERFEQPERESRGASGQPDTTSRSESGRAPERERLLRETQMEIDRMKAAAMEEIKSSTAAYIQMQVQQACAMAEAQTRARIFMEEQEKTARSKEQSRQFSRLGLVLFAFMGVAFAAQLVLIVITMLVGLVGGLDVDFENQTVQIVISAISMYGVAFPVAALLMRLIPKQGRPGGESWSAMKLTACFVICIGIGFVGILLSQFVDALFPAGGDGVQPEDMMTGVGMLLNIAMVVFAAPIVEELLYRKMLIDRIAAYGDGVSVVVSGLLFGLAHGNFSQFFYAFGLGALFAYVYIKTGHIGYTIGCHMFFNLIGGVFTVELNKGLMEVRDPAGMVARLEQIFGVDLGPVVPLVCNALLTLYLVMSVVCAVGGLVILISRRKEIVFRPGEKPMVWGRRFSAVVLNPGVILYLLLCAGLFWMSSLA</sequence>
<reference evidence="5" key="1">
    <citation type="submission" date="2016-10" db="EMBL/GenBank/DDBJ databases">
        <authorList>
            <person name="Varghese N."/>
            <person name="Submissions S."/>
        </authorList>
    </citation>
    <scope>NUCLEOTIDE SEQUENCE [LARGE SCALE GENOMIC DNA]</scope>
    <source>
        <strain evidence="5">NLAE-zl-G277</strain>
    </source>
</reference>
<dbReference type="GO" id="GO:0004175">
    <property type="term" value="F:endopeptidase activity"/>
    <property type="evidence" value="ECO:0007669"/>
    <property type="project" value="UniProtKB-ARBA"/>
</dbReference>
<dbReference type="InterPro" id="IPR052710">
    <property type="entry name" value="CAAX_protease"/>
</dbReference>
<dbReference type="STRING" id="460384.SAMN05216313_10171"/>
<feature type="compositionally biased region" description="Basic and acidic residues" evidence="1">
    <location>
        <begin position="26"/>
        <end position="36"/>
    </location>
</feature>
<feature type="transmembrane region" description="Helical" evidence="2">
    <location>
        <begin position="355"/>
        <end position="376"/>
    </location>
</feature>
<dbReference type="Proteomes" id="UP000198508">
    <property type="component" value="Unassembled WGS sequence"/>
</dbReference>
<organism evidence="4 5">
    <name type="scientific">Enterocloster lavalensis</name>
    <dbReference type="NCBI Taxonomy" id="460384"/>
    <lineage>
        <taxon>Bacteria</taxon>
        <taxon>Bacillati</taxon>
        <taxon>Bacillota</taxon>
        <taxon>Clostridia</taxon>
        <taxon>Lachnospirales</taxon>
        <taxon>Lachnospiraceae</taxon>
        <taxon>Enterocloster</taxon>
    </lineage>
</organism>
<evidence type="ECO:0000256" key="2">
    <source>
        <dbReference type="SAM" id="Phobius"/>
    </source>
</evidence>